<protein>
    <submittedName>
        <fullName evidence="1">Uncharacterized protein</fullName>
    </submittedName>
</protein>
<gene>
    <name evidence="1" type="ORF">HNR31_003312</name>
</gene>
<comment type="caution">
    <text evidence="1">The sequence shown here is derived from an EMBL/GenBank/DDBJ whole genome shotgun (WGS) entry which is preliminary data.</text>
</comment>
<sequence length="40" mass="4633">METKSSEEELTRKIVVKLEIKEGKDIEMSFLYGDMKNLGL</sequence>
<keyword evidence="2" id="KW-1185">Reference proteome</keyword>
<accession>A0A7V9Z9K8</accession>
<evidence type="ECO:0000313" key="1">
    <source>
        <dbReference type="EMBL" id="MBA2876494.1"/>
    </source>
</evidence>
<name>A0A7V9Z9K8_9BACL</name>
<organism evidence="1 2">
    <name type="scientific">Thermaerobacillus caldiproteolyticus</name>
    <dbReference type="NCBI Taxonomy" id="247480"/>
    <lineage>
        <taxon>Bacteria</taxon>
        <taxon>Bacillati</taxon>
        <taxon>Bacillota</taxon>
        <taxon>Bacilli</taxon>
        <taxon>Bacillales</taxon>
        <taxon>Anoxybacillaceae</taxon>
        <taxon>Thermaerobacillus</taxon>
    </lineage>
</organism>
<reference evidence="1 2" key="1">
    <citation type="submission" date="2020-07" db="EMBL/GenBank/DDBJ databases">
        <title>Genomic Encyclopedia of Type Strains, Phase IV (KMG-IV): sequencing the most valuable type-strain genomes for metagenomic binning, comparative biology and taxonomic classification.</title>
        <authorList>
            <person name="Goeker M."/>
        </authorList>
    </citation>
    <scope>NUCLEOTIDE SEQUENCE [LARGE SCALE GENOMIC DNA]</scope>
    <source>
        <strain evidence="1 2">DSM 15730</strain>
    </source>
</reference>
<dbReference type="EMBL" id="JACDUT010000013">
    <property type="protein sequence ID" value="MBA2876494.1"/>
    <property type="molecule type" value="Genomic_DNA"/>
</dbReference>
<dbReference type="Proteomes" id="UP000523087">
    <property type="component" value="Unassembled WGS sequence"/>
</dbReference>
<proteinExistence type="predicted"/>
<evidence type="ECO:0000313" key="2">
    <source>
        <dbReference type="Proteomes" id="UP000523087"/>
    </source>
</evidence>
<dbReference type="AlphaFoldDB" id="A0A7V9Z9K8"/>